<gene>
    <name evidence="1" type="ORF">NITMOv2_3771</name>
</gene>
<evidence type="ECO:0000313" key="2">
    <source>
        <dbReference type="Proteomes" id="UP000069205"/>
    </source>
</evidence>
<dbReference type="EMBL" id="CP011801">
    <property type="protein sequence ID" value="ALA60162.1"/>
    <property type="molecule type" value="Genomic_DNA"/>
</dbReference>
<reference evidence="1 2" key="1">
    <citation type="journal article" date="2015" name="Proc. Natl. Acad. Sci. U.S.A.">
        <title>Expanded metabolic versatility of ubiquitous nitrite-oxidizing bacteria from the genus Nitrospira.</title>
        <authorList>
            <person name="Koch H."/>
            <person name="Lucker S."/>
            <person name="Albertsen M."/>
            <person name="Kitzinger K."/>
            <person name="Herbold C."/>
            <person name="Spieck E."/>
            <person name="Nielsen P.H."/>
            <person name="Wagner M."/>
            <person name="Daims H."/>
        </authorList>
    </citation>
    <scope>NUCLEOTIDE SEQUENCE [LARGE SCALE GENOMIC DNA]</scope>
    <source>
        <strain evidence="1 2">NSP M-1</strain>
    </source>
</reference>
<sequence>MLIAEEHRLQVVPMGQLRQVLNAACVAIQTLIECLLQSQETNQCRESKYETNNGREREALRARHAAPANTVLRVPTVSCS</sequence>
<dbReference type="AlphaFoldDB" id="A0A0K2GHQ5"/>
<keyword evidence="2" id="KW-1185">Reference proteome</keyword>
<protein>
    <submittedName>
        <fullName evidence="1">Uncharacterized protein</fullName>
    </submittedName>
</protein>
<dbReference type="KEGG" id="nmv:NITMOv2_3771"/>
<accession>A0A0K2GHQ5</accession>
<proteinExistence type="predicted"/>
<evidence type="ECO:0000313" key="1">
    <source>
        <dbReference type="EMBL" id="ALA60162.1"/>
    </source>
</evidence>
<name>A0A0K2GHQ5_NITMO</name>
<dbReference type="Proteomes" id="UP000069205">
    <property type="component" value="Chromosome"/>
</dbReference>
<organism evidence="1 2">
    <name type="scientific">Nitrospira moscoviensis</name>
    <dbReference type="NCBI Taxonomy" id="42253"/>
    <lineage>
        <taxon>Bacteria</taxon>
        <taxon>Pseudomonadati</taxon>
        <taxon>Nitrospirota</taxon>
        <taxon>Nitrospiria</taxon>
        <taxon>Nitrospirales</taxon>
        <taxon>Nitrospiraceae</taxon>
        <taxon>Nitrospira</taxon>
    </lineage>
</organism>